<dbReference type="PANTHER" id="PTHR11439:SF467">
    <property type="entry name" value="INTEGRASE CATALYTIC DOMAIN-CONTAINING PROTEIN"/>
    <property type="match status" value="1"/>
</dbReference>
<dbReference type="SUPFAM" id="SSF56672">
    <property type="entry name" value="DNA/RNA polymerases"/>
    <property type="match status" value="1"/>
</dbReference>
<keyword evidence="1" id="KW-0472">Membrane</keyword>
<keyword evidence="1" id="KW-0812">Transmembrane</keyword>
<dbReference type="EMBL" id="BJWL01000001">
    <property type="protein sequence ID" value="GFY80783.1"/>
    <property type="molecule type" value="Genomic_DNA"/>
</dbReference>
<dbReference type="InterPro" id="IPR013103">
    <property type="entry name" value="RVT_2"/>
</dbReference>
<evidence type="ECO:0000313" key="4">
    <source>
        <dbReference type="Proteomes" id="UP000585474"/>
    </source>
</evidence>
<feature type="transmembrane region" description="Helical" evidence="1">
    <location>
        <begin position="397"/>
        <end position="416"/>
    </location>
</feature>
<reference evidence="3 4" key="1">
    <citation type="submission" date="2019-07" db="EMBL/GenBank/DDBJ databases">
        <title>De Novo Assembly of kiwifruit Actinidia rufa.</title>
        <authorList>
            <person name="Sugita-Konishi S."/>
            <person name="Sato K."/>
            <person name="Mori E."/>
            <person name="Abe Y."/>
            <person name="Kisaki G."/>
            <person name="Hamano K."/>
            <person name="Suezawa K."/>
            <person name="Otani M."/>
            <person name="Fukuda T."/>
            <person name="Manabe T."/>
            <person name="Gomi K."/>
            <person name="Tabuchi M."/>
            <person name="Akimitsu K."/>
            <person name="Kataoka I."/>
        </authorList>
    </citation>
    <scope>NUCLEOTIDE SEQUENCE [LARGE SCALE GENOMIC DNA]</scope>
    <source>
        <strain evidence="4">cv. Fuchu</strain>
    </source>
</reference>
<keyword evidence="1" id="KW-1133">Transmembrane helix</keyword>
<dbReference type="PANTHER" id="PTHR11439">
    <property type="entry name" value="GAG-POL-RELATED RETROTRANSPOSON"/>
    <property type="match status" value="1"/>
</dbReference>
<accession>A0A7J0E2M6</accession>
<dbReference type="OrthoDB" id="414104at2759"/>
<dbReference type="Pfam" id="PF07727">
    <property type="entry name" value="RVT_2"/>
    <property type="match status" value="1"/>
</dbReference>
<protein>
    <recommendedName>
        <fullName evidence="2">Reverse transcriptase Ty1/copia-type domain-containing protein</fullName>
    </recommendedName>
</protein>
<evidence type="ECO:0000259" key="2">
    <source>
        <dbReference type="Pfam" id="PF07727"/>
    </source>
</evidence>
<feature type="transmembrane region" description="Helical" evidence="1">
    <location>
        <begin position="320"/>
        <end position="340"/>
    </location>
</feature>
<feature type="domain" description="Reverse transcriptase Ty1/copia-type" evidence="2">
    <location>
        <begin position="153"/>
        <end position="366"/>
    </location>
</feature>
<organism evidence="3 4">
    <name type="scientific">Actinidia rufa</name>
    <dbReference type="NCBI Taxonomy" id="165716"/>
    <lineage>
        <taxon>Eukaryota</taxon>
        <taxon>Viridiplantae</taxon>
        <taxon>Streptophyta</taxon>
        <taxon>Embryophyta</taxon>
        <taxon>Tracheophyta</taxon>
        <taxon>Spermatophyta</taxon>
        <taxon>Magnoliopsida</taxon>
        <taxon>eudicotyledons</taxon>
        <taxon>Gunneridae</taxon>
        <taxon>Pentapetalae</taxon>
        <taxon>asterids</taxon>
        <taxon>Ericales</taxon>
        <taxon>Actinidiaceae</taxon>
        <taxon>Actinidia</taxon>
    </lineage>
</organism>
<proteinExistence type="predicted"/>
<dbReference type="CDD" id="cd09272">
    <property type="entry name" value="RNase_HI_RT_Ty1"/>
    <property type="match status" value="1"/>
</dbReference>
<dbReference type="InterPro" id="IPR043502">
    <property type="entry name" value="DNA/RNA_pol_sf"/>
</dbReference>
<sequence length="511" mass="56566">MVVLTATYLINRTPSRVLQGKTPLHILQPTSTYFLLFLASLGAHVLFKIEAPPVPNLMIRLYVVSSSGIPRCPKGIGVMILSLVICYHSLDVTFLKTVLFFSESTPSPDPGSEILAADDPIPHRPLPILEPPSSPSTPNGSLPPVKYLVDGSVDRYKAHLVAKGFTQISGKDFGATFAPVAKLNIIRLLVSLAASNSWPLHQLDVKNAFLNGDLSETIYMDPPPGFRAQGEYSGNICRLRKSIYGLKQSPRTWFHRFSEVVLSMDFQQCHSDHTCFIRRQSQGRCIIISVYIDDIIITGDDASGIVQVKCGPRKLLTLRIWVLFATYLVLRLLGLAMVSLSPSKSISLDLLQDTGMLGCRPASTPMYCKPVYALAAYLSSRCCVSHPPMLTMRSLRVIDALLLVFVSFMVVISYLGKVRSKLFVSRSSAEAEYRAMAQGTSEILWLQSLLTELGFLMTDSSYLFCDNKSAIMLSSDSVIHERTKHIEVDIHFIRKKVRSGVITPSFVPSYA</sequence>
<name>A0A7J0E2M6_9ERIC</name>
<comment type="caution">
    <text evidence="3">The sequence shown here is derived from an EMBL/GenBank/DDBJ whole genome shotgun (WGS) entry which is preliminary data.</text>
</comment>
<dbReference type="AlphaFoldDB" id="A0A7J0E2M6"/>
<evidence type="ECO:0000256" key="1">
    <source>
        <dbReference type="SAM" id="Phobius"/>
    </source>
</evidence>
<gene>
    <name evidence="3" type="ORF">Acr_01g0005920</name>
</gene>
<keyword evidence="4" id="KW-1185">Reference proteome</keyword>
<dbReference type="Proteomes" id="UP000585474">
    <property type="component" value="Unassembled WGS sequence"/>
</dbReference>
<evidence type="ECO:0000313" key="3">
    <source>
        <dbReference type="EMBL" id="GFY80783.1"/>
    </source>
</evidence>